<dbReference type="RefSeq" id="WP_281760560.1">
    <property type="nucleotide sequence ID" value="NZ_AP026709.1"/>
</dbReference>
<feature type="chain" id="PRO_5045863211" description="DUF192 domain-containing protein" evidence="1">
    <location>
        <begin position="22"/>
        <end position="150"/>
    </location>
</feature>
<keyword evidence="1" id="KW-0732">Signal</keyword>
<reference evidence="2 3" key="1">
    <citation type="submission" date="2022-08" db="EMBL/GenBank/DDBJ databases">
        <title>Genome Sequence of the sulphate-reducing bacterium, Pseudodesulfovibrio sp. SYK.</title>
        <authorList>
            <person name="Kondo R."/>
            <person name="Kataoka T."/>
        </authorList>
    </citation>
    <scope>NUCLEOTIDE SEQUENCE [LARGE SCALE GENOMIC DNA]</scope>
    <source>
        <strain evidence="2 3">SYK</strain>
    </source>
</reference>
<evidence type="ECO:0008006" key="4">
    <source>
        <dbReference type="Google" id="ProtNLM"/>
    </source>
</evidence>
<evidence type="ECO:0000256" key="1">
    <source>
        <dbReference type="SAM" id="SignalP"/>
    </source>
</evidence>
<organism evidence="2 3">
    <name type="scientific">Pseudodesulfovibrio nedwellii</name>
    <dbReference type="NCBI Taxonomy" id="2973072"/>
    <lineage>
        <taxon>Bacteria</taxon>
        <taxon>Pseudomonadati</taxon>
        <taxon>Thermodesulfobacteriota</taxon>
        <taxon>Desulfovibrionia</taxon>
        <taxon>Desulfovibrionales</taxon>
        <taxon>Desulfovibrionaceae</taxon>
    </lineage>
</organism>
<evidence type="ECO:0000313" key="2">
    <source>
        <dbReference type="EMBL" id="BDQ38053.1"/>
    </source>
</evidence>
<gene>
    <name evidence="2" type="ORF">SYK_24130</name>
</gene>
<dbReference type="EMBL" id="AP026709">
    <property type="protein sequence ID" value="BDQ38053.1"/>
    <property type="molecule type" value="Genomic_DNA"/>
</dbReference>
<feature type="signal peptide" evidence="1">
    <location>
        <begin position="1"/>
        <end position="21"/>
    </location>
</feature>
<dbReference type="Proteomes" id="UP001317742">
    <property type="component" value="Chromosome"/>
</dbReference>
<name>A0ABM8B2L8_9BACT</name>
<keyword evidence="3" id="KW-1185">Reference proteome</keyword>
<sequence>MKIRISLIGLFFLLAVLPSKASEPDYMALMAHDSEIKAIATVSKVRQMRGNRDGTFTRVSFKRVYAVTPYTPKVFIGACKILNYAWQKRSKDIIYIKPKVGQKVYVTVSSNGGAITSFTRLTPELDYAVRKEPFRVEYTHGKAVILPPIE</sequence>
<proteinExistence type="predicted"/>
<protein>
    <recommendedName>
        <fullName evidence="4">DUF192 domain-containing protein</fullName>
    </recommendedName>
</protein>
<accession>A0ABM8B2L8</accession>
<evidence type="ECO:0000313" key="3">
    <source>
        <dbReference type="Proteomes" id="UP001317742"/>
    </source>
</evidence>